<gene>
    <name evidence="10" type="ORF">EEL30_18770</name>
</gene>
<dbReference type="PANTHER" id="PTHR45527">
    <property type="entry name" value="NONRIBOSOMAL PEPTIDE SYNTHETASE"/>
    <property type="match status" value="1"/>
</dbReference>
<evidence type="ECO:0000259" key="9">
    <source>
        <dbReference type="PROSITE" id="PS50075"/>
    </source>
</evidence>
<dbReference type="Gene3D" id="2.30.38.10">
    <property type="entry name" value="Luciferase, Domain 3"/>
    <property type="match status" value="2"/>
</dbReference>
<dbReference type="SUPFAM" id="SSF52777">
    <property type="entry name" value="CoA-dependent acyltransferases"/>
    <property type="match status" value="5"/>
</dbReference>
<dbReference type="GO" id="GO:0031177">
    <property type="term" value="F:phosphopantetheine binding"/>
    <property type="evidence" value="ECO:0007669"/>
    <property type="project" value="TreeGrafter"/>
</dbReference>
<dbReference type="InterPro" id="IPR036736">
    <property type="entry name" value="ACP-like_sf"/>
</dbReference>
<keyword evidence="6" id="KW-0677">Repeat</keyword>
<dbReference type="InterPro" id="IPR006162">
    <property type="entry name" value="Ppantetheine_attach_site"/>
</dbReference>
<sequence length="2351" mass="270245">MMPKIADSLLEVRKEWLNHFLKGVGALNLVPDYPRTVRNPMKKEKILFEIDKQTLSMIRIVARDNGVTLPICLLAVYSILLHKYTNQNELTIGLELTNNETNSAFVPMRFDFTNSYHFIELLASIYEESNSYMRDLDYASNQLPLDLQKVLKGSQVLYEAAMCMNEFLSDTLWKIGLEIKDISEERVTMAFVYNPTSYKRETISQMSQHFISIIKECMEHPEQYLCEMNMVSEQERQMIEGFHQTETLSSLPETFHAVFEKQVELTPEQPALVYESKILTYRELDQKANQWAHYLIEKHGLSKEMPVGVMMESSIEYIIAIFAIMKAGGAFVPIHASLPSERMMMFIQDASIKTVMTTSKYQEKLLQLQLNCPTLTTYITIDTEESYEKVNSNHTYEKVMIESYCSNRLHTDSRGHDLSYIIFTSGTTGKPKGVMIEHKGIPNMVLSFQSMIGEVSNNHRVTQFANISFDGTIAEIAYSLLVGGTLHIVPPEIVMNYLLFEQFLNDCEITTTFLPPAYLVNLNPERIKTVKNLIVAGATSSLATVEKWRRNFEYINGYGPTEATCATTLWKCPAEQSLEQYTSVPIGYPLKNYEVVILNPDHQLQPIGVPGELCIAGIGLSRGYLHMQDMTNEKFIPHPYKPDVTIYKTGDLARWLPDGKIECLGRMDHQVKIRGYRIEIEEIQNQIIKYPAIIEAVVLDKVDEDGDKVLVAYLVTRKNITLSEIRHMLSEKLPDFMIPDYFVQVQSIPLTPNEKVDRNALLQIKSNVESGMMYEGPANEIEERLSRMWKQILHLDQISVHDEFFMMGGNSLKGASLLQQIHLNFHVNVLISKLFEFQTIRKLSHYIMETEKQAHIYMEKVPEATYYLTSDEQKRMYALSAINPAATHYNIPHAVEIVGDLNISTLQSAFTSIVHRHDVFRTTFCLKNDELVQIVKDDVPFEMEVIQTTEPNVQEMISSFIRPFDLHKDVLIRTLLICLPNKRHVLLMDMHHIIFDGLSMSVLTKELAALYDRQELPSTKYQYKDYVYLKNKEFQLEKMGKQEAFWLENFAQNIPDLHLPIDYSRPSTLRFEGDRFIHTLDKELLGKLNVIAKDTGSTLFMVLLGAFYVLLTKYSNQEDIVIGTVSSGRTHPDTHALIGMFVNTLPLRMLPQKRKTVKEFLGEIKEYVGKVLDHQEYPFDQLVQKLHLQRDNSRNPLFDVLFTIENEKDTLLNLSGVTTVPYEIPTLVAKFDLALLAEQREEAFLLKWEYRTNLFSRETILRMSNHFTHVLEQLTTNLDIPIGSVELITKEEKEEILTVFNETYYPIHETNTFKERWEEQVRLTPNHTALVFEGKQLSYLEVNARANQLAISLRKKGVTPNAIVAIMAKPSFEMIIGLIGIVKSGAAFLSIDSEYPKDRIQYMLKDSRATILLTQSLLLKERNFSGEIILLDQQEETSGEAGYQNLESIHTEHDLAYVIYTSGSTGNPKGVMIEHKSLVNLCEWHNHHYHITARDRTTKYAGFGFDATVWEIFPTLMSGATLYILEEEARKDLHLLHTYMEENQITVAFLPTPICEQFMYVDNHSLRLVVTGGDKLKSYKKTNYTVANNYGPTENTVVTTSCFVQEGITNIPIGKPIYNTRAYVCNTENQLQPIGVEGELCISGSGLSKGYLYNEALTKEKFVDNPFRSGEKMYRTGDIVKWLPDGNLQYIGRIDRQAKIRGFRIELGEIENRLLQHQAVFETVVVLKDDKKNNPYLCAYMVLDGTSCSIEDIREYLREHLAEYMVPTYLIPLSSLQLTQNGKIDLQALPDPKVSRSKEEFIELPRNEVEKILTDVWKDILGIDEVGVNDHFFSMGGDSIKAIQISSRMHTYGMQVLVKDILEQHTIRKLQLFVKQKTVLEDQGEITGETSLTPIQTWLFEQPLEIIQHFNQSYLFYSSDGLEAEIIRSVFAHICKHHDGLRTRYRLDEITKKMVATVSDSDKDSFEFNSFPIKEIDDWQSYYVNQAEKLQASMDISKGPLVKIAHFQTMYGDYLLIVIHHLIVDAVSWRVLLDDFIQGYECLVKQQKWDFPQKSTSFKTWSTKILEYAKGDDLLKEVEYWKKQWSEATPLPLDYESEAHFAKHTGSVSCHLDKEQTESLLKKTNHAYNTEIGDILLTALSLSMKQWTGNDQTLVAMESHGREQIVDADVTRTIGWFTSVYPVLLSVDPSGEIGRSLKEIKEIIRKIPNKGIGFGLLAYQSREEIKQQFVGYNKPDVCFNYLGQFSQMNNQNFQLSTLSRGQEVHPDFNLGYNLILEGVIVEGELELHLYYNRKAFEEKTVQNLILHYQQNLLDIITHCMNKTETEITPSDCTSEDIDYETLEAVFDLFEK</sequence>
<evidence type="ECO:0000256" key="2">
    <source>
        <dbReference type="ARBA" id="ARBA00006432"/>
    </source>
</evidence>
<dbReference type="EMBL" id="CP033464">
    <property type="protein sequence ID" value="QDX94147.1"/>
    <property type="molecule type" value="Genomic_DNA"/>
</dbReference>
<dbReference type="PROSITE" id="PS00012">
    <property type="entry name" value="PHOSPHOPANTETHEINE"/>
    <property type="match status" value="1"/>
</dbReference>
<accession>A0A518VAX8</accession>
<dbReference type="FunFam" id="3.40.50.980:FF:000001">
    <property type="entry name" value="Non-ribosomal peptide synthetase"/>
    <property type="match status" value="2"/>
</dbReference>
<dbReference type="GO" id="GO:0017000">
    <property type="term" value="P:antibiotic biosynthetic process"/>
    <property type="evidence" value="ECO:0007669"/>
    <property type="project" value="UniProtKB-KW"/>
</dbReference>
<dbReference type="GO" id="GO:0016874">
    <property type="term" value="F:ligase activity"/>
    <property type="evidence" value="ECO:0007669"/>
    <property type="project" value="UniProtKB-KW"/>
</dbReference>
<dbReference type="NCBIfam" id="TIGR01720">
    <property type="entry name" value="NRPS-para261"/>
    <property type="match status" value="1"/>
</dbReference>
<keyword evidence="7" id="KW-0045">Antibiotic biosynthesis</keyword>
<feature type="domain" description="Carrier" evidence="9">
    <location>
        <begin position="776"/>
        <end position="851"/>
    </location>
</feature>
<dbReference type="CDD" id="cd19534">
    <property type="entry name" value="E_NRPS"/>
    <property type="match status" value="1"/>
</dbReference>
<dbReference type="GO" id="GO:0044550">
    <property type="term" value="P:secondary metabolite biosynthetic process"/>
    <property type="evidence" value="ECO:0007669"/>
    <property type="project" value="TreeGrafter"/>
</dbReference>
<evidence type="ECO:0000313" key="10">
    <source>
        <dbReference type="EMBL" id="QDX94147.1"/>
    </source>
</evidence>
<evidence type="ECO:0000256" key="1">
    <source>
        <dbReference type="ARBA" id="ARBA00001957"/>
    </source>
</evidence>
<organism evidence="10 11">
    <name type="scientific">Brevibacillus laterosporus</name>
    <name type="common">Bacillus laterosporus</name>
    <dbReference type="NCBI Taxonomy" id="1465"/>
    <lineage>
        <taxon>Bacteria</taxon>
        <taxon>Bacillati</taxon>
        <taxon>Bacillota</taxon>
        <taxon>Bacilli</taxon>
        <taxon>Bacillales</taxon>
        <taxon>Paenibacillaceae</taxon>
        <taxon>Brevibacillus</taxon>
    </lineage>
</organism>
<protein>
    <submittedName>
        <fullName evidence="10">Amino acid adenylation domain-containing protein</fullName>
    </submittedName>
</protein>
<evidence type="ECO:0000256" key="4">
    <source>
        <dbReference type="ARBA" id="ARBA00022553"/>
    </source>
</evidence>
<dbReference type="InterPro" id="IPR010071">
    <property type="entry name" value="AA_adenyl_dom"/>
</dbReference>
<dbReference type="PANTHER" id="PTHR45527:SF1">
    <property type="entry name" value="FATTY ACID SYNTHASE"/>
    <property type="match status" value="1"/>
</dbReference>
<keyword evidence="4" id="KW-0597">Phosphoprotein</keyword>
<dbReference type="FunFam" id="3.30.300.30:FF:000015">
    <property type="entry name" value="Nonribosomal peptide synthase SidD"/>
    <property type="match status" value="1"/>
</dbReference>
<dbReference type="Gene3D" id="3.40.50.980">
    <property type="match status" value="4"/>
</dbReference>
<comment type="similarity">
    <text evidence="2">Belongs to the ATP-dependent AMP-binding enzyme family.</text>
</comment>
<evidence type="ECO:0000256" key="6">
    <source>
        <dbReference type="ARBA" id="ARBA00022737"/>
    </source>
</evidence>
<evidence type="ECO:0000256" key="5">
    <source>
        <dbReference type="ARBA" id="ARBA00022598"/>
    </source>
</evidence>
<dbReference type="Gene3D" id="3.30.559.30">
    <property type="entry name" value="Nonribosomal peptide synthetase, condensation domain"/>
    <property type="match status" value="3"/>
</dbReference>
<dbReference type="InterPro" id="IPR000873">
    <property type="entry name" value="AMP-dep_synth/lig_dom"/>
</dbReference>
<evidence type="ECO:0000256" key="7">
    <source>
        <dbReference type="ARBA" id="ARBA00023194"/>
    </source>
</evidence>
<name>A0A518VAX8_BRELA</name>
<proteinExistence type="inferred from homology"/>
<dbReference type="Pfam" id="PF00550">
    <property type="entry name" value="PP-binding"/>
    <property type="match status" value="2"/>
</dbReference>
<dbReference type="FunFam" id="1.10.1200.10:FF:000005">
    <property type="entry name" value="Nonribosomal peptide synthetase 1"/>
    <property type="match status" value="1"/>
</dbReference>
<dbReference type="GO" id="GO:0008610">
    <property type="term" value="P:lipid biosynthetic process"/>
    <property type="evidence" value="ECO:0007669"/>
    <property type="project" value="UniProtKB-ARBA"/>
</dbReference>
<dbReference type="Pfam" id="PF00501">
    <property type="entry name" value="AMP-binding"/>
    <property type="match status" value="2"/>
</dbReference>
<dbReference type="InterPro" id="IPR010060">
    <property type="entry name" value="NRPS_synth"/>
</dbReference>
<dbReference type="CDD" id="cd19531">
    <property type="entry name" value="LCL_NRPS-like"/>
    <property type="match status" value="1"/>
</dbReference>
<evidence type="ECO:0000256" key="3">
    <source>
        <dbReference type="ARBA" id="ARBA00022450"/>
    </source>
</evidence>
<dbReference type="Gene3D" id="3.30.559.10">
    <property type="entry name" value="Chloramphenicol acetyltransferase-like domain"/>
    <property type="match status" value="2"/>
</dbReference>
<dbReference type="InterPro" id="IPR025110">
    <property type="entry name" value="AMP-bd_C"/>
</dbReference>
<dbReference type="PROSITE" id="PS00455">
    <property type="entry name" value="AMP_BINDING"/>
    <property type="match status" value="2"/>
</dbReference>
<dbReference type="FunFam" id="2.30.38.10:FF:000001">
    <property type="entry name" value="Non-ribosomal peptide synthetase PvdI"/>
    <property type="match status" value="1"/>
</dbReference>
<dbReference type="SUPFAM" id="SSF56801">
    <property type="entry name" value="Acetyl-CoA synthetase-like"/>
    <property type="match status" value="2"/>
</dbReference>
<dbReference type="OrthoDB" id="9765680at2"/>
<keyword evidence="11" id="KW-1185">Reference proteome</keyword>
<dbReference type="InterPro" id="IPR045851">
    <property type="entry name" value="AMP-bd_C_sf"/>
</dbReference>
<dbReference type="NCBIfam" id="NF003417">
    <property type="entry name" value="PRK04813.1"/>
    <property type="match status" value="2"/>
</dbReference>
<dbReference type="InterPro" id="IPR001242">
    <property type="entry name" value="Condensation_dom"/>
</dbReference>
<dbReference type="Pfam" id="PF00668">
    <property type="entry name" value="Condensation"/>
    <property type="match status" value="3"/>
</dbReference>
<dbReference type="SUPFAM" id="SSF47336">
    <property type="entry name" value="ACP-like"/>
    <property type="match status" value="2"/>
</dbReference>
<dbReference type="GO" id="GO:0005737">
    <property type="term" value="C:cytoplasm"/>
    <property type="evidence" value="ECO:0007669"/>
    <property type="project" value="TreeGrafter"/>
</dbReference>
<dbReference type="InterPro" id="IPR020845">
    <property type="entry name" value="AMP-binding_CS"/>
</dbReference>
<keyword evidence="3" id="KW-0596">Phosphopantetheine</keyword>
<feature type="domain" description="Carrier" evidence="9">
    <location>
        <begin position="1804"/>
        <end position="1878"/>
    </location>
</feature>
<evidence type="ECO:0000256" key="8">
    <source>
        <dbReference type="ARBA" id="ARBA00023268"/>
    </source>
</evidence>
<keyword evidence="8" id="KW-0511">Multifunctional enzyme</keyword>
<keyword evidence="5" id="KW-0436">Ligase</keyword>
<dbReference type="Proteomes" id="UP000319432">
    <property type="component" value="Chromosome"/>
</dbReference>
<dbReference type="PROSITE" id="PS50075">
    <property type="entry name" value="CARRIER"/>
    <property type="match status" value="2"/>
</dbReference>
<comment type="cofactor">
    <cofactor evidence="1">
        <name>pantetheine 4'-phosphate</name>
        <dbReference type="ChEBI" id="CHEBI:47942"/>
    </cofactor>
</comment>
<evidence type="ECO:0000313" key="11">
    <source>
        <dbReference type="Proteomes" id="UP000319432"/>
    </source>
</evidence>
<dbReference type="Gene3D" id="1.10.1200.10">
    <property type="entry name" value="ACP-like"/>
    <property type="match status" value="2"/>
</dbReference>
<dbReference type="NCBIfam" id="TIGR01733">
    <property type="entry name" value="AA-adenyl-dom"/>
    <property type="match status" value="2"/>
</dbReference>
<reference evidence="10 11" key="1">
    <citation type="submission" date="2018-11" db="EMBL/GenBank/DDBJ databases">
        <title>Phylogenetic determinants of toxin gene distribution in genomes of Brevibacillus laterosporus.</title>
        <authorList>
            <person name="Glare T.R."/>
            <person name="Durrant A."/>
            <person name="Berry C."/>
            <person name="Palma L."/>
            <person name="Ormskirk M."/>
            <person name="Cox M.O."/>
        </authorList>
    </citation>
    <scope>NUCLEOTIDE SEQUENCE [LARGE SCALE GENOMIC DNA]</scope>
    <source>
        <strain evidence="10 11">1821L</strain>
    </source>
</reference>
<dbReference type="Gene3D" id="3.30.300.30">
    <property type="match status" value="2"/>
</dbReference>
<dbReference type="InterPro" id="IPR023213">
    <property type="entry name" value="CAT-like_dom_sf"/>
</dbReference>
<dbReference type="GO" id="GO:0043041">
    <property type="term" value="P:amino acid activation for nonribosomal peptide biosynthetic process"/>
    <property type="evidence" value="ECO:0007669"/>
    <property type="project" value="TreeGrafter"/>
</dbReference>
<dbReference type="Pfam" id="PF13193">
    <property type="entry name" value="AMP-binding_C"/>
    <property type="match status" value="2"/>
</dbReference>
<dbReference type="InterPro" id="IPR009081">
    <property type="entry name" value="PP-bd_ACP"/>
</dbReference>